<evidence type="ECO:0000256" key="2">
    <source>
        <dbReference type="ARBA" id="ARBA00008531"/>
    </source>
</evidence>
<evidence type="ECO:0000256" key="1">
    <source>
        <dbReference type="ARBA" id="ARBA00004413"/>
    </source>
</evidence>
<feature type="compositionally biased region" description="Low complexity" evidence="14">
    <location>
        <begin position="231"/>
        <end position="240"/>
    </location>
</feature>
<dbReference type="InterPro" id="IPR047040">
    <property type="entry name" value="FlhF__GTPase_dom"/>
</dbReference>
<comment type="similarity">
    <text evidence="2">Belongs to the GTP-binding SRP family.</text>
</comment>
<keyword evidence="4" id="KW-0813">Transport</keyword>
<keyword evidence="10" id="KW-0472">Membrane</keyword>
<evidence type="ECO:0000256" key="6">
    <source>
        <dbReference type="ARBA" id="ARBA00022741"/>
    </source>
</evidence>
<dbReference type="InterPro" id="IPR020006">
    <property type="entry name" value="FlhF"/>
</dbReference>
<evidence type="ECO:0000256" key="7">
    <source>
        <dbReference type="ARBA" id="ARBA00022795"/>
    </source>
</evidence>
<dbReference type="NCBIfam" id="TIGR03499">
    <property type="entry name" value="FlhF"/>
    <property type="match status" value="1"/>
</dbReference>
<keyword evidence="11" id="KW-1006">Bacterial flagellum protein export</keyword>
<evidence type="ECO:0000256" key="12">
    <source>
        <dbReference type="ARBA" id="ARBA00025337"/>
    </source>
</evidence>
<dbReference type="GO" id="GO:0003924">
    <property type="term" value="F:GTPase activity"/>
    <property type="evidence" value="ECO:0007669"/>
    <property type="project" value="UniProtKB-UniRule"/>
</dbReference>
<dbReference type="SMART" id="SM00962">
    <property type="entry name" value="SRP54"/>
    <property type="match status" value="1"/>
</dbReference>
<reference evidence="17 18" key="1">
    <citation type="submission" date="2020-04" db="EMBL/GenBank/DDBJ databases">
        <authorList>
            <person name="De Canck E."/>
        </authorList>
    </citation>
    <scope>NUCLEOTIDE SEQUENCE [LARGE SCALE GENOMIC DNA]</scope>
    <source>
        <strain evidence="17 18">LMG 22037</strain>
    </source>
</reference>
<keyword evidence="5" id="KW-1003">Cell membrane</keyword>
<evidence type="ECO:0000256" key="4">
    <source>
        <dbReference type="ARBA" id="ARBA00022448"/>
    </source>
</evidence>
<dbReference type="GO" id="GO:0005525">
    <property type="term" value="F:GTP binding"/>
    <property type="evidence" value="ECO:0007669"/>
    <property type="project" value="UniProtKB-UniRule"/>
</dbReference>
<evidence type="ECO:0000256" key="5">
    <source>
        <dbReference type="ARBA" id="ARBA00022475"/>
    </source>
</evidence>
<dbReference type="FunFam" id="3.40.50.300:FF:000695">
    <property type="entry name" value="Flagellar biosynthesis regulator FlhF"/>
    <property type="match status" value="1"/>
</dbReference>
<gene>
    <name evidence="17" type="primary">ftsY_1</name>
    <name evidence="17" type="ORF">LMG22037_03180</name>
</gene>
<dbReference type="InterPro" id="IPR027417">
    <property type="entry name" value="P-loop_NTPase"/>
</dbReference>
<feature type="region of interest" description="Disordered" evidence="14">
    <location>
        <begin position="166"/>
        <end position="185"/>
    </location>
</feature>
<evidence type="ECO:0000256" key="9">
    <source>
        <dbReference type="ARBA" id="ARBA00023134"/>
    </source>
</evidence>
<dbReference type="CDD" id="cd17873">
    <property type="entry name" value="FlhF"/>
    <property type="match status" value="1"/>
</dbReference>
<dbReference type="GO" id="GO:0005886">
    <property type="term" value="C:plasma membrane"/>
    <property type="evidence" value="ECO:0007669"/>
    <property type="project" value="UniProtKB-SubCell"/>
</dbReference>
<dbReference type="SUPFAM" id="SSF52540">
    <property type="entry name" value="P-loop containing nucleoside triphosphate hydrolases"/>
    <property type="match status" value="1"/>
</dbReference>
<evidence type="ECO:0000313" key="18">
    <source>
        <dbReference type="Proteomes" id="UP000494249"/>
    </source>
</evidence>
<dbReference type="Proteomes" id="UP000494249">
    <property type="component" value="Unassembled WGS sequence"/>
</dbReference>
<evidence type="ECO:0000256" key="13">
    <source>
        <dbReference type="NCBIfam" id="TIGR03499"/>
    </source>
</evidence>
<evidence type="ECO:0000256" key="11">
    <source>
        <dbReference type="ARBA" id="ARBA00023225"/>
    </source>
</evidence>
<dbReference type="PANTHER" id="PTHR43134">
    <property type="entry name" value="SIGNAL RECOGNITION PARTICLE RECEPTOR SUBUNIT ALPHA"/>
    <property type="match status" value="1"/>
</dbReference>
<keyword evidence="17" id="KW-0675">Receptor</keyword>
<keyword evidence="8" id="KW-0653">Protein transport</keyword>
<protein>
    <recommendedName>
        <fullName evidence="3 13">Flagellar biosynthesis protein FlhF</fullName>
    </recommendedName>
</protein>
<dbReference type="Gene3D" id="3.40.50.300">
    <property type="entry name" value="P-loop containing nucleotide triphosphate hydrolases"/>
    <property type="match status" value="1"/>
</dbReference>
<comment type="subcellular location">
    <subcellularLocation>
        <location evidence="1">Cell membrane</location>
        <topology evidence="1">Peripheral membrane protein</topology>
        <orientation evidence="1">Cytoplasmic side</orientation>
    </subcellularLocation>
</comment>
<keyword evidence="9" id="KW-0342">GTP-binding</keyword>
<sequence>MAARFHRPNYPRLTAFIHRSSDDGFRNNDLNGKRCVAGPSVRLPHRGSSLNIRKFIGANSRDALRLVREALGADAVVLSNRTMDDGSVEIVALADSDLAAITPKAPRAEASAAPSASTNLAAAQPALGVSAAPRAMSAPQAMQANPYASGMPDVFSSVFGASPEAGTETAGSFADSSLAGGHDAQPAAKVMPSAAMNAAMQAAKQAATPSAALADPLAAARKGALHGASAAAANAAPAAPERAKHAPAPQSQQINVGQPSARAAAARLNEDIRADLLKAAGVPSGSAASSADAQAPRTLADSNPWLIDHARRIAAEQQQHGEYSARPHAMTPADAMAKGLGGAVEPGNAAATQADNTPDWAREAAQVAARRAAQKFAPAPAADDTRTPAAVAEAIKARMEQVVKETVMSELSSLRGMMEEQFAGLMWGDRQRRNPAHGALTKHLFAAGFSAQLVQMMVDNLPEDVDNMDDGMDWVRSVLASNLPVMEDEDTLMERGGVFALMGPTGVGKTTTTAKLAARCVMRFGASKVALLTTDSYRIGGHEQLRIFGKILGVSVHAVKDSADLQLALSELRNKHIVLIDTIGMSQRDRLVSDQIAMLSRAGQPVQRLLLLNATSHGDTLNEVVQAYQRGPDQQPLAGCILTKLDEATNLGGVLDTVIRYKLPVHYVSTGQKVPENLYVATKRFLLKSAFCIPRDHSPFVPHDDDVPALLSALSARSTAELHEVRFG</sequence>
<feature type="domain" description="SRP54-type proteins GTP-binding" evidence="16">
    <location>
        <begin position="496"/>
        <end position="692"/>
    </location>
</feature>
<evidence type="ECO:0000256" key="8">
    <source>
        <dbReference type="ARBA" id="ARBA00022927"/>
    </source>
</evidence>
<dbReference type="GO" id="GO:0044781">
    <property type="term" value="P:bacterial-type flagellum organization"/>
    <property type="evidence" value="ECO:0007669"/>
    <property type="project" value="UniProtKB-UniRule"/>
</dbReference>
<evidence type="ECO:0000256" key="10">
    <source>
        <dbReference type="ARBA" id="ARBA00023136"/>
    </source>
</evidence>
<evidence type="ECO:0000259" key="15">
    <source>
        <dbReference type="SMART" id="SM00382"/>
    </source>
</evidence>
<dbReference type="AlphaFoldDB" id="A0A6J5B7W1"/>
<accession>A0A6J5B7W1</accession>
<evidence type="ECO:0000256" key="3">
    <source>
        <dbReference type="ARBA" id="ARBA00014919"/>
    </source>
</evidence>
<dbReference type="GO" id="GO:0006614">
    <property type="term" value="P:SRP-dependent cotranslational protein targeting to membrane"/>
    <property type="evidence" value="ECO:0007669"/>
    <property type="project" value="UniProtKB-UniRule"/>
</dbReference>
<dbReference type="EMBL" id="CADIKB010000013">
    <property type="protein sequence ID" value="CAB3694876.1"/>
    <property type="molecule type" value="Genomic_DNA"/>
</dbReference>
<dbReference type="SMART" id="SM00382">
    <property type="entry name" value="AAA"/>
    <property type="match status" value="1"/>
</dbReference>
<evidence type="ECO:0000259" key="16">
    <source>
        <dbReference type="SMART" id="SM00962"/>
    </source>
</evidence>
<evidence type="ECO:0000256" key="14">
    <source>
        <dbReference type="SAM" id="MobiDB-lite"/>
    </source>
</evidence>
<dbReference type="Gene3D" id="1.20.120.1380">
    <property type="entry name" value="Flagellar FlhF biosynthesis protein, N domain"/>
    <property type="match status" value="1"/>
</dbReference>
<name>A0A6J5B7W1_9BURK</name>
<evidence type="ECO:0000313" key="17">
    <source>
        <dbReference type="EMBL" id="CAB3694876.1"/>
    </source>
</evidence>
<comment type="function">
    <text evidence="12">Necessary for flagellar biosynthesis. May be involved in translocation of the flagellum.</text>
</comment>
<organism evidence="17 18">
    <name type="scientific">Paraburkholderia phenoliruptrix</name>
    <dbReference type="NCBI Taxonomy" id="252970"/>
    <lineage>
        <taxon>Bacteria</taxon>
        <taxon>Pseudomonadati</taxon>
        <taxon>Pseudomonadota</taxon>
        <taxon>Betaproteobacteria</taxon>
        <taxon>Burkholderiales</taxon>
        <taxon>Burkholderiaceae</taxon>
        <taxon>Paraburkholderia</taxon>
    </lineage>
</organism>
<feature type="region of interest" description="Disordered" evidence="14">
    <location>
        <begin position="231"/>
        <end position="262"/>
    </location>
</feature>
<dbReference type="Pfam" id="PF00448">
    <property type="entry name" value="SRP54"/>
    <property type="match status" value="1"/>
</dbReference>
<keyword evidence="7" id="KW-1005">Bacterial flagellum biogenesis</keyword>
<keyword evidence="6" id="KW-0547">Nucleotide-binding</keyword>
<feature type="domain" description="AAA+ ATPase" evidence="15">
    <location>
        <begin position="495"/>
        <end position="665"/>
    </location>
</feature>
<dbReference type="InterPro" id="IPR003593">
    <property type="entry name" value="AAA+_ATPase"/>
</dbReference>
<proteinExistence type="inferred from homology"/>
<dbReference type="InterPro" id="IPR000897">
    <property type="entry name" value="SRP54_GTPase_dom"/>
</dbReference>
<dbReference type="PANTHER" id="PTHR43134:SF3">
    <property type="entry name" value="FLAGELLAR BIOSYNTHESIS PROTEIN FLHF"/>
    <property type="match status" value="1"/>
</dbReference>
<dbReference type="GO" id="GO:0015031">
    <property type="term" value="P:protein transport"/>
    <property type="evidence" value="ECO:0007669"/>
    <property type="project" value="UniProtKB-KW"/>
</dbReference>
<dbReference type="GO" id="GO:0005047">
    <property type="term" value="F:signal recognition particle binding"/>
    <property type="evidence" value="ECO:0007669"/>
    <property type="project" value="TreeGrafter"/>
</dbReference>